<reference evidence="2" key="1">
    <citation type="submission" date="2018-06" db="EMBL/GenBank/DDBJ databases">
        <title>Paenibacillus xerothermodurans sp. nov. an extremely dry heat resistant spore forming bacterium isolated from the soil of Cape Canaveral, Florida.</title>
        <authorList>
            <person name="Seuylemezian A."/>
            <person name="Kaur N."/>
            <person name="Patil P."/>
            <person name="Patil P."/>
            <person name="Mayilraj S."/>
            <person name="Vaishampayan P."/>
        </authorList>
    </citation>
    <scope>NUCLEOTIDE SEQUENCE [LARGE SCALE GENOMIC DNA]</scope>
    <source>
        <strain evidence="2">ATCC 27380</strain>
    </source>
</reference>
<feature type="domain" description="SLH" evidence="1">
    <location>
        <begin position="1"/>
        <end position="47"/>
    </location>
</feature>
<evidence type="ECO:0000259" key="1">
    <source>
        <dbReference type="PROSITE" id="PS51272"/>
    </source>
</evidence>
<dbReference type="Pfam" id="PF00395">
    <property type="entry name" value="SLH"/>
    <property type="match status" value="1"/>
</dbReference>
<proteinExistence type="predicted"/>
<dbReference type="OrthoDB" id="504962at2"/>
<evidence type="ECO:0000313" key="2">
    <source>
        <dbReference type="EMBL" id="PZE20682.1"/>
    </source>
</evidence>
<dbReference type="Proteomes" id="UP000214746">
    <property type="component" value="Unassembled WGS sequence"/>
</dbReference>
<sequence>MLEAAAYGGVSGYGDGSFRPDGVVHRQEFIAMLAKGLHLPIIAHATEATESAGNIHLQSLHDAGVIEAADYTEDEMAQELSRAEMIKLVERIGS</sequence>
<evidence type="ECO:0000313" key="3">
    <source>
        <dbReference type="Proteomes" id="UP000214746"/>
    </source>
</evidence>
<accession>A0A2W1NYR9</accession>
<gene>
    <name evidence="2" type="ORF">CBW46_010920</name>
</gene>
<organism evidence="2 3">
    <name type="scientific">Paenibacillus xerothermodurans</name>
    <dbReference type="NCBI Taxonomy" id="1977292"/>
    <lineage>
        <taxon>Bacteria</taxon>
        <taxon>Bacillati</taxon>
        <taxon>Bacillota</taxon>
        <taxon>Bacilli</taxon>
        <taxon>Bacillales</taxon>
        <taxon>Paenibacillaceae</taxon>
        <taxon>Paenibacillus</taxon>
    </lineage>
</organism>
<dbReference type="AlphaFoldDB" id="A0A2W1NYR9"/>
<comment type="caution">
    <text evidence="2">The sequence shown here is derived from an EMBL/GenBank/DDBJ whole genome shotgun (WGS) entry which is preliminary data.</text>
</comment>
<dbReference type="PROSITE" id="PS51272">
    <property type="entry name" value="SLH"/>
    <property type="match status" value="1"/>
</dbReference>
<name>A0A2W1NYR9_PAEXE</name>
<dbReference type="InterPro" id="IPR001119">
    <property type="entry name" value="SLH_dom"/>
</dbReference>
<protein>
    <submittedName>
        <fullName evidence="2">S-layer homology domain-containing protein</fullName>
    </submittedName>
</protein>
<dbReference type="EMBL" id="NHRJ02000005">
    <property type="protein sequence ID" value="PZE20682.1"/>
    <property type="molecule type" value="Genomic_DNA"/>
</dbReference>
<keyword evidence="3" id="KW-1185">Reference proteome</keyword>